<protein>
    <submittedName>
        <fullName evidence="1">Putative secreted protein</fullName>
    </submittedName>
</protein>
<sequence length="106" mass="11624">MRHRGRVAAAATVIESTIAEHIMRIRRTSFLLDGFAAFSSVHRPQQQQQKSGITLVWRLASGHKDTGTTSFASPLPPPAAAFNICLSGIDCRRASERYLGTKGEEE</sequence>
<name>A0A2M4C867_9DIPT</name>
<dbReference type="EMBL" id="GGFJ01012382">
    <property type="protein sequence ID" value="MBW61523.1"/>
    <property type="molecule type" value="Transcribed_RNA"/>
</dbReference>
<evidence type="ECO:0000313" key="1">
    <source>
        <dbReference type="EMBL" id="MBW61523.1"/>
    </source>
</evidence>
<organism evidence="1">
    <name type="scientific">Anopheles marajoara</name>
    <dbReference type="NCBI Taxonomy" id="58244"/>
    <lineage>
        <taxon>Eukaryota</taxon>
        <taxon>Metazoa</taxon>
        <taxon>Ecdysozoa</taxon>
        <taxon>Arthropoda</taxon>
        <taxon>Hexapoda</taxon>
        <taxon>Insecta</taxon>
        <taxon>Pterygota</taxon>
        <taxon>Neoptera</taxon>
        <taxon>Endopterygota</taxon>
        <taxon>Diptera</taxon>
        <taxon>Nematocera</taxon>
        <taxon>Culicoidea</taxon>
        <taxon>Culicidae</taxon>
        <taxon>Anophelinae</taxon>
        <taxon>Anopheles</taxon>
    </lineage>
</organism>
<reference evidence="1" key="1">
    <citation type="submission" date="2018-01" db="EMBL/GenBank/DDBJ databases">
        <title>An insight into the sialome of Amazonian anophelines.</title>
        <authorList>
            <person name="Ribeiro J.M."/>
            <person name="Scarpassa V."/>
            <person name="Calvo E."/>
        </authorList>
    </citation>
    <scope>NUCLEOTIDE SEQUENCE</scope>
    <source>
        <tissue evidence="1">Salivary glands</tissue>
    </source>
</reference>
<proteinExistence type="predicted"/>
<dbReference type="AlphaFoldDB" id="A0A2M4C867"/>
<accession>A0A2M4C867</accession>